<dbReference type="GO" id="GO:0015074">
    <property type="term" value="P:DNA integration"/>
    <property type="evidence" value="ECO:0007669"/>
    <property type="project" value="UniProtKB-KW"/>
</dbReference>
<dbReference type="GO" id="GO:0006310">
    <property type="term" value="P:DNA recombination"/>
    <property type="evidence" value="ECO:0007669"/>
    <property type="project" value="UniProtKB-KW"/>
</dbReference>
<dbReference type="InterPro" id="IPR050090">
    <property type="entry name" value="Tyrosine_recombinase_XerCD"/>
</dbReference>
<dbReference type="EMBL" id="CP014544">
    <property type="protein sequence ID" value="AMO67273.1"/>
    <property type="molecule type" value="Genomic_DNA"/>
</dbReference>
<name>A0A127M214_9GAMM</name>
<dbReference type="KEGG" id="zal:AZF00_02700"/>
<sequence length="1810" mass="202287">MGASGTANAMDETTFGLGESFSAIEEWARAENFQPELLLTYHLLGLDHHTVAIANLATEIVKEESQQVIAEWAGSQIAQRLSEFSHAFIASDIYATHTEITISGSNAKIAQVLGDKKERSFLLFLLLTSSPNFTHCRYPQEAVINHQRLKIWLILQAAERLVGKGQARDTLVSTVARFLSKPRDDGGWTAICALLDHLHQSTRGFRVTYQQFSDAVAIAATPGNLESEARRRASGFFNALGKLADGEYDPIRSHQASRIAGLNQIASLASSKEAEIEIPPPLFNVDGQGFTSLDVDDTEHEGSSTDSEPAFVLDVDPTDTAAEHAISVKTFHLLSQEEANYLPWSLTGVLPPERAALERWIEAGLESESAERSLGAAIVGLSAMCSRSFYFTLAFQVTESVGFEWSLNEDLTAVHRLAPRRRSSWEPNAKQVNLVRPFQKVLTIEIAPGISRVLRAVREKAEGSPKTLHALWKSVSDEKMETWFHRERSDEISRVLTAMPGKWAAQAAYDRSGDHNLTRLLMAEPNSGLPASCAYGYWSAGDVKKAIARPVLSSGPLADQINVMGSRLVMGAAYLDSWIDQIKSKLLEAPGLDFVAGHNRIATFCVVALYAATGCRHTQDPFESLSYFDLEGRYVYIDDKSDGVLHNGRLTPLPEGVCRLVAQYIDYLKWLAEQLSTIAPALSKELVCLIEGKPASMPLFFLLDAELNWHSLSVKNNQLPGLPFVEWELRVNQLRHRYEQVLPRAGVHPEVVDAWTGHSERGASTYSDSSPRCWIDDVSEYSEAINNVYNELDLPTAFPLPVLPSLGVKSQFNPLRTQKFGIRFRKEERAKNRKKAISEAHRDINLFLRNRKIADLDKTDIERLAKKMLFNDRSVPAPYAAIRLAILNRKIRKEGDPNKRVITKTIAEMQPEKSYISEGVIPALKTVPELDTWASEVLSASSQNRMSKIGAASLGAVVLSIVKRISYRQLVQDVASGRHYRVVQHGDRYFVEYNETLELDDLKAPVQRHEVNYKLASLLQKGIGHSGKEKILEDSPHDALKSLPIGSFIGADVHVRDLKALTGSLCATIGQYNLIAMPSAVAGALSERHPPTSAPIQDILRIVEGRYVKLPKTKSEQDEVFAAEIPEIEGNAADLDKVQLQNNANAYLQEIFNELKKYEPNLRSAKATVIAITAISKTRRNDVSNAVLLLGYWISEKIRSGKGRGKNFSPYAINTITTYFSTLRGQFAGVLYDTDLTALESEELTDCYEELLEDAKENKKDLKYFGDLLQVFHGWAAQYGLEEPDWSELDLGNSSRHVRAGLVSETDYLAVLRHLQESSNWQQTDHLFLGFVLLLSFRFGLRSKEARFLRRKNWCESGGQIWVLVENNRKRRLKSHMSRRAVPLLFQLDDVEIKLIEMMLAHYDATAGEGKNEYLLSETIDGRPQITSKHSNIPKALIKLLRQVTGTSHLVLHHCRHAFYNTLFAVLCPAESLLHSRLSKNLNAPQIRENILGPQSKLSRRVGMAVSRLMGHSGPSSGLKNYNHLMTEWCDALTPVVSERCLEVSGALNTGDLEESRPMIAMVDQSPLAYPVPSLERVLKTLRLVSQGRSYAKAGELAGLEPALLANLEDVISKTTNKMRFKRRLGDWSAGNDHDEKDWFIGREMPNALLHYIQESAWNRLINFSKGRNFVIDNEQFPQYETERIHEFIGERRHLLFVTSESCAFVKYVLNQLQLSSEACIGVAKGNDPDIKDILRVHGFLIDREFEPAGAVGAIRIDPFPDPYRGGVNLKKYGAVVVGRRKEGFIRNSHELVVAFLAIAVLLTYQGSDY</sequence>
<dbReference type="SUPFAM" id="SSF56349">
    <property type="entry name" value="DNA breaking-rejoining enzymes"/>
    <property type="match status" value="2"/>
</dbReference>
<evidence type="ECO:0000313" key="4">
    <source>
        <dbReference type="Proteomes" id="UP000074119"/>
    </source>
</evidence>
<evidence type="ECO:0000256" key="2">
    <source>
        <dbReference type="ARBA" id="ARBA00023172"/>
    </source>
</evidence>
<reference evidence="3 4" key="1">
    <citation type="submission" date="2015-12" db="EMBL/GenBank/DDBJ databases">
        <authorList>
            <person name="Shamseldin A."/>
            <person name="Moawad H."/>
            <person name="Abd El-Rahim W.M."/>
            <person name="Sadowsky M.J."/>
        </authorList>
    </citation>
    <scope>NUCLEOTIDE SEQUENCE [LARGE SCALE GENOMIC DNA]</scope>
    <source>
        <strain evidence="3 4">SM2</strain>
    </source>
</reference>
<dbReference type="Proteomes" id="UP000074119">
    <property type="component" value="Chromosome"/>
</dbReference>
<evidence type="ECO:0000256" key="1">
    <source>
        <dbReference type="ARBA" id="ARBA00022908"/>
    </source>
</evidence>
<organism evidence="3 4">
    <name type="scientific">Zhongshania aliphaticivorans</name>
    <dbReference type="NCBI Taxonomy" id="1470434"/>
    <lineage>
        <taxon>Bacteria</taxon>
        <taxon>Pseudomonadati</taxon>
        <taxon>Pseudomonadota</taxon>
        <taxon>Gammaproteobacteria</taxon>
        <taxon>Cellvibrionales</taxon>
        <taxon>Spongiibacteraceae</taxon>
        <taxon>Zhongshania</taxon>
    </lineage>
</organism>
<evidence type="ECO:0000313" key="3">
    <source>
        <dbReference type="EMBL" id="AMO67273.1"/>
    </source>
</evidence>
<dbReference type="GO" id="GO:0003677">
    <property type="term" value="F:DNA binding"/>
    <property type="evidence" value="ECO:0007669"/>
    <property type="project" value="InterPro"/>
</dbReference>
<protein>
    <recommendedName>
        <fullName evidence="5">Tyr recombinase domain-containing protein</fullName>
    </recommendedName>
</protein>
<keyword evidence="2" id="KW-0233">DNA recombination</keyword>
<dbReference type="InterPro" id="IPR013762">
    <property type="entry name" value="Integrase-like_cat_sf"/>
</dbReference>
<gene>
    <name evidence="3" type="ORF">AZF00_02700</name>
</gene>
<proteinExistence type="predicted"/>
<evidence type="ECO:0008006" key="5">
    <source>
        <dbReference type="Google" id="ProtNLM"/>
    </source>
</evidence>
<dbReference type="InterPro" id="IPR011010">
    <property type="entry name" value="DNA_brk_join_enz"/>
</dbReference>
<dbReference type="Gene3D" id="1.10.443.10">
    <property type="entry name" value="Intergrase catalytic core"/>
    <property type="match status" value="1"/>
</dbReference>
<keyword evidence="1" id="KW-0229">DNA integration</keyword>
<accession>A0A127M214</accession>
<dbReference type="PANTHER" id="PTHR30349:SF85">
    <property type="entry name" value="TYR RECOMBINASE DOMAIN-CONTAINING PROTEIN"/>
    <property type="match status" value="1"/>
</dbReference>
<dbReference type="PANTHER" id="PTHR30349">
    <property type="entry name" value="PHAGE INTEGRASE-RELATED"/>
    <property type="match status" value="1"/>
</dbReference>